<protein>
    <submittedName>
        <fullName evidence="1">Uncharacterized protein</fullName>
    </submittedName>
</protein>
<name>A0ABN8IVL5_9NEOP</name>
<accession>A0ABN8IVL5</accession>
<evidence type="ECO:0000313" key="1">
    <source>
        <dbReference type="EMBL" id="CAH2065766.1"/>
    </source>
</evidence>
<dbReference type="EMBL" id="OW152816">
    <property type="protein sequence ID" value="CAH2065766.1"/>
    <property type="molecule type" value="Genomic_DNA"/>
</dbReference>
<proteinExistence type="predicted"/>
<reference evidence="1" key="1">
    <citation type="submission" date="2022-03" db="EMBL/GenBank/DDBJ databases">
        <authorList>
            <person name="Martin H S."/>
        </authorList>
    </citation>
    <scope>NUCLEOTIDE SEQUENCE</scope>
</reference>
<keyword evidence="2" id="KW-1185">Reference proteome</keyword>
<gene>
    <name evidence="1" type="ORF">IPOD504_LOCUS13124</name>
</gene>
<feature type="non-terminal residue" evidence="1">
    <location>
        <position position="1"/>
    </location>
</feature>
<organism evidence="1 2">
    <name type="scientific">Iphiclides podalirius</name>
    <name type="common">scarce swallowtail</name>
    <dbReference type="NCBI Taxonomy" id="110791"/>
    <lineage>
        <taxon>Eukaryota</taxon>
        <taxon>Metazoa</taxon>
        <taxon>Ecdysozoa</taxon>
        <taxon>Arthropoda</taxon>
        <taxon>Hexapoda</taxon>
        <taxon>Insecta</taxon>
        <taxon>Pterygota</taxon>
        <taxon>Neoptera</taxon>
        <taxon>Endopterygota</taxon>
        <taxon>Lepidoptera</taxon>
        <taxon>Glossata</taxon>
        <taxon>Ditrysia</taxon>
        <taxon>Papilionoidea</taxon>
        <taxon>Papilionidae</taxon>
        <taxon>Papilioninae</taxon>
        <taxon>Iphiclides</taxon>
    </lineage>
</organism>
<sequence length="107" mass="11617">MFLLTNTSSAPTPRIFDTLVSGETTGLEVPRDLIAGIGAGTGAMQLVINVHTDSHGNIEWNLLTSRLEDMEGLSYRRRAIKGGIPAVECVGKGIYCDARVRNSERTR</sequence>
<evidence type="ECO:0000313" key="2">
    <source>
        <dbReference type="Proteomes" id="UP000837857"/>
    </source>
</evidence>
<dbReference type="Proteomes" id="UP000837857">
    <property type="component" value="Chromosome 4"/>
</dbReference>